<evidence type="ECO:0000256" key="1">
    <source>
        <dbReference type="SAM" id="SignalP"/>
    </source>
</evidence>
<reference evidence="2 3" key="1">
    <citation type="journal article" date="2016" name="Nat. Commun.">
        <title>Thousands of microbial genomes shed light on interconnected biogeochemical processes in an aquifer system.</title>
        <authorList>
            <person name="Anantharaman K."/>
            <person name="Brown C.T."/>
            <person name="Hug L.A."/>
            <person name="Sharon I."/>
            <person name="Castelle C.J."/>
            <person name="Probst A.J."/>
            <person name="Thomas B.C."/>
            <person name="Singh A."/>
            <person name="Wilkins M.J."/>
            <person name="Karaoz U."/>
            <person name="Brodie E.L."/>
            <person name="Williams K.H."/>
            <person name="Hubbard S.S."/>
            <person name="Banfield J.F."/>
        </authorList>
    </citation>
    <scope>NUCLEOTIDE SEQUENCE [LARGE SCALE GENOMIC DNA]</scope>
</reference>
<dbReference type="SUPFAM" id="SSF75011">
    <property type="entry name" value="3-carboxy-cis,cis-mucoante lactonizing enzyme"/>
    <property type="match status" value="1"/>
</dbReference>
<dbReference type="EMBL" id="MGFH01000037">
    <property type="protein sequence ID" value="OGM07726.1"/>
    <property type="molecule type" value="Genomic_DNA"/>
</dbReference>
<gene>
    <name evidence="2" type="ORF">A2008_02335</name>
</gene>
<dbReference type="STRING" id="1817813.A2008_02335"/>
<protein>
    <recommendedName>
        <fullName evidence="4">BPP domain-containing protein</fullName>
    </recommendedName>
</protein>
<dbReference type="Proteomes" id="UP000178735">
    <property type="component" value="Unassembled WGS sequence"/>
</dbReference>
<evidence type="ECO:0008006" key="4">
    <source>
        <dbReference type="Google" id="ProtNLM"/>
    </source>
</evidence>
<comment type="caution">
    <text evidence="2">The sequence shown here is derived from an EMBL/GenBank/DDBJ whole genome shotgun (WGS) entry which is preliminary data.</text>
</comment>
<dbReference type="SUPFAM" id="SSF63829">
    <property type="entry name" value="Calcium-dependent phosphotriesterase"/>
    <property type="match status" value="1"/>
</dbReference>
<proteinExistence type="predicted"/>
<feature type="chain" id="PRO_5009533634" description="BPP domain-containing protein" evidence="1">
    <location>
        <begin position="32"/>
        <end position="354"/>
    </location>
</feature>
<evidence type="ECO:0000313" key="2">
    <source>
        <dbReference type="EMBL" id="OGM07726.1"/>
    </source>
</evidence>
<name>A0A1F7WY09_9BACT</name>
<dbReference type="AlphaFoldDB" id="A0A1F7WY09"/>
<keyword evidence="1" id="KW-0732">Signal</keyword>
<organism evidence="2 3">
    <name type="scientific">Candidatus Wallbacteria bacterium GWC2_49_35</name>
    <dbReference type="NCBI Taxonomy" id="1817813"/>
    <lineage>
        <taxon>Bacteria</taxon>
        <taxon>Candidatus Walliibacteriota</taxon>
    </lineage>
</organism>
<feature type="signal peptide" evidence="1">
    <location>
        <begin position="1"/>
        <end position="31"/>
    </location>
</feature>
<evidence type="ECO:0000313" key="3">
    <source>
        <dbReference type="Proteomes" id="UP000178735"/>
    </source>
</evidence>
<sequence>MKIEYRVFIFICCISALSFLGASFFSDGAQAAPDVKPIFEIPVGSDDTAETGVAGEWVVEEEIADYDKFYFPAAFCADPKSGLIFVLDSARNRILAFSNEGKPAGELKIPFDFPPSDLAWHAGLETFFVVFSDRPQIAALKVAIKEGLALRSHKLLELEGLSEMAPGIQNIWPCASSSDKENIFALTFNSGCDSAGASFLYAGDKFLKLHDIEGEIEYVAASQEKPCVYMIGANAASKIALVEMDLRSGKISETALLNEFLSKKSGYGCVSCRSIGADAAGNIYLEAHFSSGEISDKAFVYKFDKNMKQLGKAEIFTSPEMLSNRYVYLDASGAVYYMKLDITNKKIQFYRFAF</sequence>
<accession>A0A1F7WY09</accession>